<accession>A0A8J7UIC4</accession>
<sequence>MTPTPDTAPAKDQPDQDPAEGSREVIERQLKEADEKPGGSNNKDRPKGG</sequence>
<evidence type="ECO:0000313" key="2">
    <source>
        <dbReference type="EMBL" id="MBP0437655.1"/>
    </source>
</evidence>
<proteinExistence type="predicted"/>
<feature type="compositionally biased region" description="Basic and acidic residues" evidence="1">
    <location>
        <begin position="20"/>
        <end position="49"/>
    </location>
</feature>
<protein>
    <submittedName>
        <fullName evidence="2">Uncharacterized protein</fullName>
    </submittedName>
</protein>
<organism evidence="2 3">
    <name type="scientific">Tianweitania sediminis</name>
    <dbReference type="NCBI Taxonomy" id="1502156"/>
    <lineage>
        <taxon>Bacteria</taxon>
        <taxon>Pseudomonadati</taxon>
        <taxon>Pseudomonadota</taxon>
        <taxon>Alphaproteobacteria</taxon>
        <taxon>Hyphomicrobiales</taxon>
        <taxon>Phyllobacteriaceae</taxon>
        <taxon>Tianweitania</taxon>
    </lineage>
</organism>
<feature type="region of interest" description="Disordered" evidence="1">
    <location>
        <begin position="1"/>
        <end position="49"/>
    </location>
</feature>
<dbReference type="AlphaFoldDB" id="A0A8J7UIC4"/>
<reference evidence="2" key="1">
    <citation type="submission" date="2021-03" db="EMBL/GenBank/DDBJ databases">
        <title>Genome sequencing and assembly of Tianweitania sediminis.</title>
        <authorList>
            <person name="Chhetri G."/>
        </authorList>
    </citation>
    <scope>NUCLEOTIDE SEQUENCE</scope>
    <source>
        <strain evidence="2">Z8</strain>
    </source>
</reference>
<evidence type="ECO:0000256" key="1">
    <source>
        <dbReference type="SAM" id="MobiDB-lite"/>
    </source>
</evidence>
<name>A0A8J7UIC4_9HYPH</name>
<dbReference type="RefSeq" id="WP_209333648.1">
    <property type="nucleotide sequence ID" value="NZ_JAGIYY010000001.1"/>
</dbReference>
<evidence type="ECO:0000313" key="3">
    <source>
        <dbReference type="Proteomes" id="UP000666240"/>
    </source>
</evidence>
<dbReference type="Proteomes" id="UP000666240">
    <property type="component" value="Unassembled WGS sequence"/>
</dbReference>
<keyword evidence="3" id="KW-1185">Reference proteome</keyword>
<gene>
    <name evidence="2" type="ORF">J5Y06_03170</name>
</gene>
<dbReference type="EMBL" id="JAGIYY010000001">
    <property type="protein sequence ID" value="MBP0437655.1"/>
    <property type="molecule type" value="Genomic_DNA"/>
</dbReference>
<comment type="caution">
    <text evidence="2">The sequence shown here is derived from an EMBL/GenBank/DDBJ whole genome shotgun (WGS) entry which is preliminary data.</text>
</comment>